<gene>
    <name evidence="2" type="ORF">JG687_00015261</name>
    <name evidence="3" type="ORF">PC110_g20249</name>
    <name evidence="1" type="ORF">PC117_g21471</name>
</gene>
<keyword evidence="4" id="KW-1185">Reference proteome</keyword>
<name>A0A329RF28_9STRA</name>
<dbReference type="Proteomes" id="UP000688947">
    <property type="component" value="Unassembled WGS sequence"/>
</dbReference>
<dbReference type="Proteomes" id="UP000251314">
    <property type="component" value="Unassembled WGS sequence"/>
</dbReference>
<proteinExistence type="predicted"/>
<reference evidence="2" key="3">
    <citation type="submission" date="2021-01" db="EMBL/GenBank/DDBJ databases">
        <title>Phytophthora aleatoria, a newly-described species from Pinus radiata is distinct from Phytophthora cactorum isolates based on comparative genomics.</title>
        <authorList>
            <person name="Mcdougal R."/>
            <person name="Panda P."/>
            <person name="Williams N."/>
            <person name="Studholme D.J."/>
        </authorList>
    </citation>
    <scope>NUCLEOTIDE SEQUENCE</scope>
    <source>
        <strain evidence="2">NZFS 3830</strain>
    </source>
</reference>
<dbReference type="EMBL" id="MJFZ01001085">
    <property type="protein sequence ID" value="RAW23315.1"/>
    <property type="molecule type" value="Genomic_DNA"/>
</dbReference>
<evidence type="ECO:0000313" key="1">
    <source>
        <dbReference type="EMBL" id="KAG2902382.1"/>
    </source>
</evidence>
<sequence>MDPRVCVLLNVAVHVEMTGKASLSSYIFGNPHDGDRVVRRFLQDIFEGPDFRKLKSGNLGTHSLQKGAAMYGSRSGLPKKDYVNRRGRWRTRKSVVDVYIDNTQPYPDGVAAGALAGPLGPCCYVLEEGNQVVTDELLINLVGSAIKEAMGEEVARVLALPLLWASLVPDGSLIMTYFRVYSSKVLYVPTPTLEEIRF</sequence>
<dbReference type="VEuPathDB" id="FungiDB:PC110_g20249"/>
<organism evidence="3 4">
    <name type="scientific">Phytophthora cactorum</name>
    <dbReference type="NCBI Taxonomy" id="29920"/>
    <lineage>
        <taxon>Eukaryota</taxon>
        <taxon>Sar</taxon>
        <taxon>Stramenopiles</taxon>
        <taxon>Oomycota</taxon>
        <taxon>Peronosporomycetes</taxon>
        <taxon>Peronosporales</taxon>
        <taxon>Peronosporaceae</taxon>
        <taxon>Phytophthora</taxon>
    </lineage>
</organism>
<comment type="caution">
    <text evidence="3">The sequence shown here is derived from an EMBL/GenBank/DDBJ whole genome shotgun (WGS) entry which is preliminary data.</text>
</comment>
<dbReference type="EMBL" id="JAENGZ010001330">
    <property type="protein sequence ID" value="KAG6948781.1"/>
    <property type="molecule type" value="Genomic_DNA"/>
</dbReference>
<evidence type="ECO:0000313" key="2">
    <source>
        <dbReference type="EMBL" id="KAG6948781.1"/>
    </source>
</evidence>
<dbReference type="AlphaFoldDB" id="A0A329RF28"/>
<reference evidence="3 4" key="1">
    <citation type="submission" date="2018-01" db="EMBL/GenBank/DDBJ databases">
        <title>Draft genome of the strawberry crown rot pathogen Phytophthora cactorum.</title>
        <authorList>
            <person name="Armitage A.D."/>
            <person name="Lysoe E."/>
            <person name="Nellist C.F."/>
            <person name="Harrison R.J."/>
            <person name="Brurberg M.B."/>
        </authorList>
    </citation>
    <scope>NUCLEOTIDE SEQUENCE [LARGE SCALE GENOMIC DNA]</scope>
    <source>
        <strain evidence="3 4">10300</strain>
    </source>
</reference>
<dbReference type="EMBL" id="RCMK01001086">
    <property type="protein sequence ID" value="KAG2902382.1"/>
    <property type="molecule type" value="Genomic_DNA"/>
</dbReference>
<reference evidence="1" key="2">
    <citation type="submission" date="2018-10" db="EMBL/GenBank/DDBJ databases">
        <title>Effector identification in a new, highly contiguous assembly of the strawberry crown rot pathogen Phytophthora cactorum.</title>
        <authorList>
            <person name="Armitage A.D."/>
            <person name="Nellist C.F."/>
            <person name="Bates H."/>
            <person name="Vickerstaff R.J."/>
            <person name="Harrison R.J."/>
        </authorList>
    </citation>
    <scope>NUCLEOTIDE SEQUENCE</scope>
    <source>
        <strain evidence="1">4040</strain>
    </source>
</reference>
<evidence type="ECO:0000313" key="4">
    <source>
        <dbReference type="Proteomes" id="UP000251314"/>
    </source>
</evidence>
<protein>
    <submittedName>
        <fullName evidence="3">Uncharacterized protein</fullName>
    </submittedName>
</protein>
<evidence type="ECO:0000313" key="3">
    <source>
        <dbReference type="EMBL" id="RAW23315.1"/>
    </source>
</evidence>
<dbReference type="Proteomes" id="UP000736787">
    <property type="component" value="Unassembled WGS sequence"/>
</dbReference>
<dbReference type="OrthoDB" id="97297at2759"/>
<accession>A0A329RF28</accession>